<gene>
    <name evidence="1" type="ORF">RhiirA4_476164</name>
</gene>
<organism evidence="1 2">
    <name type="scientific">Rhizophagus irregularis</name>
    <dbReference type="NCBI Taxonomy" id="588596"/>
    <lineage>
        <taxon>Eukaryota</taxon>
        <taxon>Fungi</taxon>
        <taxon>Fungi incertae sedis</taxon>
        <taxon>Mucoromycota</taxon>
        <taxon>Glomeromycotina</taxon>
        <taxon>Glomeromycetes</taxon>
        <taxon>Glomerales</taxon>
        <taxon>Glomeraceae</taxon>
        <taxon>Rhizophagus</taxon>
    </lineage>
</organism>
<evidence type="ECO:0008006" key="3">
    <source>
        <dbReference type="Google" id="ProtNLM"/>
    </source>
</evidence>
<dbReference type="Proteomes" id="UP000234323">
    <property type="component" value="Unassembled WGS sequence"/>
</dbReference>
<dbReference type="VEuPathDB" id="FungiDB:RhiirA1_464921"/>
<protein>
    <recommendedName>
        <fullName evidence="3">TLDc domain-containing protein</fullName>
    </recommendedName>
</protein>
<evidence type="ECO:0000313" key="1">
    <source>
        <dbReference type="EMBL" id="PKY56113.1"/>
    </source>
</evidence>
<dbReference type="AlphaFoldDB" id="A0A2I1HB55"/>
<reference evidence="1 2" key="1">
    <citation type="submission" date="2015-10" db="EMBL/GenBank/DDBJ databases">
        <title>Genome analyses suggest a sexual origin of heterokaryosis in a supposedly ancient asexual fungus.</title>
        <authorList>
            <person name="Ropars J."/>
            <person name="Sedzielewska K."/>
            <person name="Noel J."/>
            <person name="Charron P."/>
            <person name="Farinelli L."/>
            <person name="Marton T."/>
            <person name="Kruger M."/>
            <person name="Pelin A."/>
            <person name="Brachmann A."/>
            <person name="Corradi N."/>
        </authorList>
    </citation>
    <scope>NUCLEOTIDE SEQUENCE [LARGE SCALE GENOMIC DNA]</scope>
    <source>
        <strain evidence="1 2">A4</strain>
    </source>
</reference>
<proteinExistence type="predicted"/>
<dbReference type="EMBL" id="LLXI01002068">
    <property type="protein sequence ID" value="PKY56113.1"/>
    <property type="molecule type" value="Genomic_DNA"/>
</dbReference>
<comment type="caution">
    <text evidence="1">The sequence shown here is derived from an EMBL/GenBank/DDBJ whole genome shotgun (WGS) entry which is preliminary data.</text>
</comment>
<name>A0A2I1HB55_9GLOM</name>
<evidence type="ECO:0000313" key="2">
    <source>
        <dbReference type="Proteomes" id="UP000234323"/>
    </source>
</evidence>
<sequence length="172" mass="20438">MKLLNIFQILPPRYIFDSKITINATDVALIASWIDKKKGTPYHFKDLPLKFNLIYRASRDEIIGGYNPLKWCRTKMVADERSRNHKNYQCKTETFEIEEYEVFQVIIDNRLSTLILLIRFQKIFKKIFNIIKRVLIIISRNINTYYSYNSYNFVFKLALLEVLPTASKSVKI</sequence>
<accession>A0A2I1HB55</accession>
<keyword evidence="2" id="KW-1185">Reference proteome</keyword>